<protein>
    <recommendedName>
        <fullName evidence="9">BED-type domain-containing protein</fullName>
    </recommendedName>
</protein>
<evidence type="ECO:0000259" key="9">
    <source>
        <dbReference type="PROSITE" id="PS50808"/>
    </source>
</evidence>
<keyword evidence="5" id="KW-0805">Transcription regulation</keyword>
<name>A0ABD2W166_9HYME</name>
<dbReference type="EMBL" id="JBJJXI010000145">
    <property type="protein sequence ID" value="KAL3386672.1"/>
    <property type="molecule type" value="Genomic_DNA"/>
</dbReference>
<dbReference type="SUPFAM" id="SSF53098">
    <property type="entry name" value="Ribonuclease H-like"/>
    <property type="match status" value="1"/>
</dbReference>
<evidence type="ECO:0000256" key="1">
    <source>
        <dbReference type="ARBA" id="ARBA00004123"/>
    </source>
</evidence>
<dbReference type="AlphaFoldDB" id="A0ABD2W166"/>
<dbReference type="Pfam" id="PF02892">
    <property type="entry name" value="zf-BED"/>
    <property type="match status" value="1"/>
</dbReference>
<evidence type="ECO:0000256" key="6">
    <source>
        <dbReference type="ARBA" id="ARBA00023163"/>
    </source>
</evidence>
<proteinExistence type="predicted"/>
<dbReference type="Proteomes" id="UP001627154">
    <property type="component" value="Unassembled WGS sequence"/>
</dbReference>
<organism evidence="10 11">
    <name type="scientific">Trichogramma kaykai</name>
    <dbReference type="NCBI Taxonomy" id="54128"/>
    <lineage>
        <taxon>Eukaryota</taxon>
        <taxon>Metazoa</taxon>
        <taxon>Ecdysozoa</taxon>
        <taxon>Arthropoda</taxon>
        <taxon>Hexapoda</taxon>
        <taxon>Insecta</taxon>
        <taxon>Pterygota</taxon>
        <taxon>Neoptera</taxon>
        <taxon>Endopterygota</taxon>
        <taxon>Hymenoptera</taxon>
        <taxon>Apocrita</taxon>
        <taxon>Proctotrupomorpha</taxon>
        <taxon>Chalcidoidea</taxon>
        <taxon>Trichogrammatidae</taxon>
        <taxon>Trichogramma</taxon>
    </lineage>
</organism>
<evidence type="ECO:0000313" key="11">
    <source>
        <dbReference type="Proteomes" id="UP001627154"/>
    </source>
</evidence>
<evidence type="ECO:0000313" key="10">
    <source>
        <dbReference type="EMBL" id="KAL3386672.1"/>
    </source>
</evidence>
<dbReference type="PANTHER" id="PTHR46481:SF10">
    <property type="entry name" value="ZINC FINGER BED DOMAIN-CONTAINING PROTEIN 39"/>
    <property type="match status" value="1"/>
</dbReference>
<accession>A0ABD2W166</accession>
<dbReference type="SUPFAM" id="SSF57667">
    <property type="entry name" value="beta-beta-alpha zinc fingers"/>
    <property type="match status" value="1"/>
</dbReference>
<evidence type="ECO:0000256" key="8">
    <source>
        <dbReference type="PROSITE-ProRule" id="PRU00027"/>
    </source>
</evidence>
<dbReference type="GO" id="GO:0009791">
    <property type="term" value="P:post-embryonic development"/>
    <property type="evidence" value="ECO:0007669"/>
    <property type="project" value="UniProtKB-ARBA"/>
</dbReference>
<dbReference type="PANTHER" id="PTHR46481">
    <property type="entry name" value="ZINC FINGER BED DOMAIN-CONTAINING PROTEIN 4"/>
    <property type="match status" value="1"/>
</dbReference>
<dbReference type="InterPro" id="IPR012337">
    <property type="entry name" value="RNaseH-like_sf"/>
</dbReference>
<gene>
    <name evidence="10" type="ORF">TKK_017868</name>
</gene>
<reference evidence="10 11" key="1">
    <citation type="journal article" date="2024" name="bioRxiv">
        <title>A reference genome for Trichogramma kaykai: A tiny desert-dwelling parasitoid wasp with competing sex-ratio distorters.</title>
        <authorList>
            <person name="Culotta J."/>
            <person name="Lindsey A.R."/>
        </authorList>
    </citation>
    <scope>NUCLEOTIDE SEQUENCE [LARGE SCALE GENOMIC DNA]</scope>
    <source>
        <strain evidence="10 11">KSX58</strain>
    </source>
</reference>
<keyword evidence="6" id="KW-0804">Transcription</keyword>
<sequence>MKSAEIFETETPPSIVERESEKSLTDVAEIFKSEHKKGRHESPIWKHVTKIGDKIKCNYCQKDYKDFKNTTNMLRHLKTQHPLFFEQEKQPIAPTKRRRSKSLETPKIYFIHKLFKLAVTHAMKIYIKYAMHEQFTTLNFGFDKQVFFLIIIIVSDGAQCDKINNAILFFISRDIQPISVVENEGFTTLIKILSPLYKVPSAKTVTKQLEARYEVMKINFIDEIKSSLYYCFTCDVWTDISNTSYMGITIHYTTADVEFKSGNLGCIPLSDRHTAENLAEQFKTVLKDFQISLMNEKYFIYLKASVRSGDSSDIVSLPTEIQSTDQLHSRNTFSLPLSILLFDGILPTRNFISWREPQGFSSSTLRSRVHLL</sequence>
<dbReference type="GO" id="GO:0008270">
    <property type="term" value="F:zinc ion binding"/>
    <property type="evidence" value="ECO:0007669"/>
    <property type="project" value="UniProtKB-KW"/>
</dbReference>
<comment type="subcellular location">
    <subcellularLocation>
        <location evidence="1">Nucleus</location>
    </subcellularLocation>
</comment>
<dbReference type="InterPro" id="IPR036236">
    <property type="entry name" value="Znf_C2H2_sf"/>
</dbReference>
<evidence type="ECO:0000256" key="2">
    <source>
        <dbReference type="ARBA" id="ARBA00022723"/>
    </source>
</evidence>
<dbReference type="SMART" id="SM00614">
    <property type="entry name" value="ZnF_BED"/>
    <property type="match status" value="1"/>
</dbReference>
<evidence type="ECO:0000256" key="5">
    <source>
        <dbReference type="ARBA" id="ARBA00023015"/>
    </source>
</evidence>
<evidence type="ECO:0000256" key="3">
    <source>
        <dbReference type="ARBA" id="ARBA00022771"/>
    </source>
</evidence>
<keyword evidence="4" id="KW-0862">Zinc</keyword>
<dbReference type="InterPro" id="IPR052035">
    <property type="entry name" value="ZnF_BED_domain_contain"/>
</dbReference>
<evidence type="ECO:0000256" key="7">
    <source>
        <dbReference type="ARBA" id="ARBA00023242"/>
    </source>
</evidence>
<comment type="caution">
    <text evidence="10">The sequence shown here is derived from an EMBL/GenBank/DDBJ whole genome shotgun (WGS) entry which is preliminary data.</text>
</comment>
<feature type="domain" description="BED-type" evidence="9">
    <location>
        <begin position="39"/>
        <end position="88"/>
    </location>
</feature>
<dbReference type="PROSITE" id="PS50808">
    <property type="entry name" value="ZF_BED"/>
    <property type="match status" value="1"/>
</dbReference>
<keyword evidence="7" id="KW-0539">Nucleus</keyword>
<keyword evidence="3 8" id="KW-0863">Zinc-finger</keyword>
<dbReference type="InterPro" id="IPR003656">
    <property type="entry name" value="Znf_BED"/>
</dbReference>
<dbReference type="GO" id="GO:0005634">
    <property type="term" value="C:nucleus"/>
    <property type="evidence" value="ECO:0007669"/>
    <property type="project" value="UniProtKB-SubCell"/>
</dbReference>
<keyword evidence="2" id="KW-0479">Metal-binding</keyword>
<evidence type="ECO:0000256" key="4">
    <source>
        <dbReference type="ARBA" id="ARBA00022833"/>
    </source>
</evidence>
<keyword evidence="11" id="KW-1185">Reference proteome</keyword>
<dbReference type="SUPFAM" id="SSF140996">
    <property type="entry name" value="Hermes dimerisation domain"/>
    <property type="match status" value="1"/>
</dbReference>